<reference evidence="3 4" key="1">
    <citation type="submission" date="2020-10" db="EMBL/GenBank/DDBJ databases">
        <title>Genome sequencing of Massilia sp. LPB0304.</title>
        <authorList>
            <person name="Kim J."/>
        </authorList>
    </citation>
    <scope>NUCLEOTIDE SEQUENCE [LARGE SCALE GENOMIC DNA]</scope>
    <source>
        <strain evidence="3 4">LPB0304</strain>
    </source>
</reference>
<dbReference type="InterPro" id="IPR018712">
    <property type="entry name" value="Tle1-like_cat"/>
</dbReference>
<feature type="domain" description="T6SS Phospholipase effector Tle1-like catalytic" evidence="2">
    <location>
        <begin position="293"/>
        <end position="415"/>
    </location>
</feature>
<evidence type="ECO:0000313" key="3">
    <source>
        <dbReference type="EMBL" id="QOL51636.1"/>
    </source>
</evidence>
<gene>
    <name evidence="3" type="ORF">LPB04_10485</name>
</gene>
<accession>A0A7L9UBY5</accession>
<organism evidence="3 4">
    <name type="scientific">Massilia litorea</name>
    <dbReference type="NCBI Taxonomy" id="2769491"/>
    <lineage>
        <taxon>Bacteria</taxon>
        <taxon>Pseudomonadati</taxon>
        <taxon>Pseudomonadota</taxon>
        <taxon>Betaproteobacteria</taxon>
        <taxon>Burkholderiales</taxon>
        <taxon>Oxalobacteraceae</taxon>
        <taxon>Telluria group</taxon>
        <taxon>Massilia</taxon>
    </lineage>
</organism>
<feature type="compositionally biased region" description="Polar residues" evidence="1">
    <location>
        <begin position="684"/>
        <end position="696"/>
    </location>
</feature>
<dbReference type="PANTHER" id="PTHR33840:SF1">
    <property type="entry name" value="TLE1 PHOSPHOLIPASE DOMAIN-CONTAINING PROTEIN"/>
    <property type="match status" value="1"/>
</dbReference>
<sequence>MSALLAPQLGPELSAATEVEKFFGTEVLNKIRKKFELREHPILGAPGKSCETNLFFGFFFDGTKNNYIQADTARNHSNVARLYDCYPGLSVPGVLPKSTDWQHKPEKYTHFFKVYVPGVASPFSQVGDTGDGAQLTAGSASGAFGERRIIWALIQAINNVHRYFLRTPLVTPEETDLLVRRIVLNKFARAMMTNPGAAYNATANNQVNMRARQAFRNILLRLKTAIAQHRPDPKTRKPLKVDPAIVKTIYVSTFGFSRGATESRAFVNWLQSLCRLDAEVHGNNAQMSLGGFNVEFDFLGVFDTVASVGAGNTLGNTFAGKFLDGHGAWADTEDSLRIPPGLKCLHLVAAHDLRRSFPVDSISVGGNLPAGCEEIVVPGVHSDIGCGYSPGEQGKGIHPNGDDMLSRIPLLMMYKAARINGVPLKLETANPTAKLRFGLKPATIQAFNAYIETCKEIQGPIHRIMREQARKQIEWRLMRRITSQTPLQKTSSFLRASTFDQNDLLSAGQEFEQEIEAFKVWRREKGAAFRPAQQKAGFDNEHLAEWEEIATWWQEAPRPVEAVVTFFDHYVHDSRAAFKLIPGNPDNAKDMQKMLAEWVKERKGSRLWEGLDENEKRAADAYAKTGKIPPMRTSGREPFDSSWKSYGISGKAGYLRFRKIYGGEDSVLLSSLSADDPALRPPSVTAQNGENDQATA</sequence>
<evidence type="ECO:0000256" key="1">
    <source>
        <dbReference type="SAM" id="MobiDB-lite"/>
    </source>
</evidence>
<dbReference type="Proteomes" id="UP000593875">
    <property type="component" value="Chromosome"/>
</dbReference>
<name>A0A7L9UBY5_9BURK</name>
<keyword evidence="4" id="KW-1185">Reference proteome</keyword>
<dbReference type="EMBL" id="CP062941">
    <property type="protein sequence ID" value="QOL51636.1"/>
    <property type="molecule type" value="Genomic_DNA"/>
</dbReference>
<dbReference type="PANTHER" id="PTHR33840">
    <property type="match status" value="1"/>
</dbReference>
<protein>
    <submittedName>
        <fullName evidence="3">DUF2235 domain-containing protein</fullName>
    </submittedName>
</protein>
<evidence type="ECO:0000259" key="2">
    <source>
        <dbReference type="Pfam" id="PF09994"/>
    </source>
</evidence>
<proteinExistence type="predicted"/>
<dbReference type="AlphaFoldDB" id="A0A7L9UBY5"/>
<evidence type="ECO:0000313" key="4">
    <source>
        <dbReference type="Proteomes" id="UP000593875"/>
    </source>
</evidence>
<dbReference type="KEGG" id="mlir:LPB04_10485"/>
<dbReference type="RefSeq" id="WP_193688609.1">
    <property type="nucleotide sequence ID" value="NZ_CP062941.1"/>
</dbReference>
<feature type="region of interest" description="Disordered" evidence="1">
    <location>
        <begin position="673"/>
        <end position="696"/>
    </location>
</feature>
<dbReference type="Pfam" id="PF09994">
    <property type="entry name" value="T6SS_Tle1-like_cat"/>
    <property type="match status" value="1"/>
</dbReference>